<dbReference type="CDD" id="cd01822">
    <property type="entry name" value="Lysophospholipase_L1_like"/>
    <property type="match status" value="1"/>
</dbReference>
<evidence type="ECO:0000313" key="3">
    <source>
        <dbReference type="EMBL" id="OFC69476.1"/>
    </source>
</evidence>
<keyword evidence="4" id="KW-1185">Reference proteome</keyword>
<dbReference type="Proteomes" id="UP000175691">
    <property type="component" value="Unassembled WGS sequence"/>
</dbReference>
<evidence type="ECO:0000256" key="1">
    <source>
        <dbReference type="SAM" id="SignalP"/>
    </source>
</evidence>
<dbReference type="InterPro" id="IPR013830">
    <property type="entry name" value="SGNH_hydro"/>
</dbReference>
<dbReference type="EMBL" id="MDHN01000040">
    <property type="protein sequence ID" value="OFC69476.1"/>
    <property type="molecule type" value="Genomic_DNA"/>
</dbReference>
<protein>
    <submittedName>
        <fullName evidence="3">Arylesterase</fullName>
    </submittedName>
</protein>
<dbReference type="STRING" id="1656094.BFC18_18135"/>
<dbReference type="GO" id="GO:0006629">
    <property type="term" value="P:lipid metabolic process"/>
    <property type="evidence" value="ECO:0007669"/>
    <property type="project" value="InterPro"/>
</dbReference>
<dbReference type="GO" id="GO:0004622">
    <property type="term" value="F:phosphatidylcholine lysophospholipase activity"/>
    <property type="evidence" value="ECO:0007669"/>
    <property type="project" value="TreeGrafter"/>
</dbReference>
<proteinExistence type="predicted"/>
<dbReference type="SUPFAM" id="SSF52266">
    <property type="entry name" value="SGNH hydrolase"/>
    <property type="match status" value="1"/>
</dbReference>
<reference evidence="3 4" key="1">
    <citation type="submission" date="2016-08" db="EMBL/GenBank/DDBJ databases">
        <authorList>
            <person name="Seilhamer J.J."/>
        </authorList>
    </citation>
    <scope>NUCLEOTIDE SEQUENCE [LARGE SCALE GENOMIC DNA]</scope>
    <source>
        <strain evidence="3 4">KCTC 42603</strain>
    </source>
</reference>
<comment type="caution">
    <text evidence="3">The sequence shown here is derived from an EMBL/GenBank/DDBJ whole genome shotgun (WGS) entry which is preliminary data.</text>
</comment>
<name>A0A1E7Z7H6_9ALTE</name>
<evidence type="ECO:0000313" key="4">
    <source>
        <dbReference type="Proteomes" id="UP000175691"/>
    </source>
</evidence>
<sequence length="228" mass="25322">MGVVTVVFSLQRFRQYRLALALVFLQLCVYSDHLYAATQSSQTPQQFKLLVLGDSLSAGYGLKQQQGWVSLLQNIWNDEQLQIDVVNAAISGETTDGGLARLPRLLEQHEPSHVLIELGGNDGLQGHPVNKTRANLSEMVKLAKDSGATVFIQDMQIPTNYGSRYTKMFGDAFDKVAEENEITLIPFFLQDVALDKSLMQNDGIHPNAKAQPMIAQFMRDALTPLITK</sequence>
<accession>A0A1E7Z7H6</accession>
<feature type="signal peptide" evidence="1">
    <location>
        <begin position="1"/>
        <end position="36"/>
    </location>
</feature>
<dbReference type="PANTHER" id="PTHR30383:SF24">
    <property type="entry name" value="THIOESTERASE 1_PROTEASE 1_LYSOPHOSPHOLIPASE L1"/>
    <property type="match status" value="1"/>
</dbReference>
<feature type="chain" id="PRO_5009209443" evidence="1">
    <location>
        <begin position="37"/>
        <end position="228"/>
    </location>
</feature>
<dbReference type="InterPro" id="IPR036514">
    <property type="entry name" value="SGNH_hydro_sf"/>
</dbReference>
<keyword evidence="1" id="KW-0732">Signal</keyword>
<organism evidence="3 4">
    <name type="scientific">Alteromonas confluentis</name>
    <dbReference type="NCBI Taxonomy" id="1656094"/>
    <lineage>
        <taxon>Bacteria</taxon>
        <taxon>Pseudomonadati</taxon>
        <taxon>Pseudomonadota</taxon>
        <taxon>Gammaproteobacteria</taxon>
        <taxon>Alteromonadales</taxon>
        <taxon>Alteromonadaceae</taxon>
        <taxon>Alteromonas/Salinimonas group</taxon>
        <taxon>Alteromonas</taxon>
    </lineage>
</organism>
<evidence type="ECO:0000259" key="2">
    <source>
        <dbReference type="Pfam" id="PF13472"/>
    </source>
</evidence>
<dbReference type="InterPro" id="IPR008265">
    <property type="entry name" value="Lipase_GDSL_AS"/>
</dbReference>
<dbReference type="PANTHER" id="PTHR30383">
    <property type="entry name" value="THIOESTERASE 1/PROTEASE 1/LYSOPHOSPHOLIPASE L1"/>
    <property type="match status" value="1"/>
</dbReference>
<dbReference type="Pfam" id="PF13472">
    <property type="entry name" value="Lipase_GDSL_2"/>
    <property type="match status" value="1"/>
</dbReference>
<dbReference type="AlphaFoldDB" id="A0A1E7Z7H6"/>
<dbReference type="PROSITE" id="PS01098">
    <property type="entry name" value="LIPASE_GDSL_SER"/>
    <property type="match status" value="1"/>
</dbReference>
<dbReference type="Gene3D" id="3.40.50.1110">
    <property type="entry name" value="SGNH hydrolase"/>
    <property type="match status" value="1"/>
</dbReference>
<dbReference type="InterPro" id="IPR051532">
    <property type="entry name" value="Ester_Hydrolysis_Enzymes"/>
</dbReference>
<gene>
    <name evidence="3" type="ORF">BFC18_18135</name>
</gene>
<feature type="domain" description="SGNH hydrolase-type esterase" evidence="2">
    <location>
        <begin position="51"/>
        <end position="209"/>
    </location>
</feature>